<accession>A0A9P0VB25</accession>
<dbReference type="Proteomes" id="UP001154314">
    <property type="component" value="Chromosome"/>
</dbReference>
<evidence type="ECO:0000313" key="1">
    <source>
        <dbReference type="EMBL" id="CAH6421983.1"/>
    </source>
</evidence>
<name>A0A9P0VB25_9CAUD</name>
<keyword evidence="3" id="KW-1185">Reference proteome</keyword>
<dbReference type="EMBL" id="OW991346">
    <property type="protein sequence ID" value="CAI9888947.1"/>
    <property type="molecule type" value="Genomic_DNA"/>
</dbReference>
<reference evidence="1" key="1">
    <citation type="submission" date="2023-04" db="EMBL/GenBank/DDBJ databases">
        <authorList>
            <person name="Kelly A."/>
        </authorList>
    </citation>
    <scope>NUCLEOTIDE SEQUENCE</scope>
</reference>
<evidence type="ECO:0000313" key="3">
    <source>
        <dbReference type="Proteomes" id="UP001154314"/>
    </source>
</evidence>
<protein>
    <submittedName>
        <fullName evidence="1">Uncharacterized protein</fullName>
    </submittedName>
</protein>
<proteinExistence type="predicted"/>
<sequence length="90" mass="10420">MDTKQRQDLKLCVNCKYCRVVPCGDISAAYYECLAKAPEVNVVTGDEKYSYCSVVRNKECKGQWYVKKEPIPEQVQGTFRKIITWISNNF</sequence>
<dbReference type="EMBL" id="OW991346">
    <property type="protein sequence ID" value="CAH6421983.1"/>
    <property type="molecule type" value="Genomic_DNA"/>
</dbReference>
<evidence type="ECO:0000313" key="2">
    <source>
        <dbReference type="EMBL" id="CAI9888947.1"/>
    </source>
</evidence>
<gene>
    <name evidence="2" type="ORF">BAMTRB_024</name>
    <name evidence="1" type="ORF">BAMTRB_049</name>
</gene>
<organism evidence="1 3">
    <name type="scientific">Escherichia phage vB_Eco_Bam</name>
    <dbReference type="NCBI Taxonomy" id="2898833"/>
    <lineage>
        <taxon>Viruses</taxon>
        <taxon>Duplodnaviria</taxon>
        <taxon>Heunggongvirae</taxon>
        <taxon>Uroviricota</taxon>
        <taxon>Caudoviricetes</taxon>
        <taxon>Autographivirales</taxon>
        <taxon>Autotranscriptaviridae</taxon>
        <taxon>Studiervirinae</taxon>
        <taxon>Bamvirus</taxon>
        <taxon>Bamvirus bam</taxon>
    </lineage>
</organism>